<accession>A0ABP6LCJ3</accession>
<keyword evidence="3" id="KW-1185">Reference proteome</keyword>
<protein>
    <submittedName>
        <fullName evidence="2">Uncharacterized protein</fullName>
    </submittedName>
</protein>
<reference evidence="3" key="1">
    <citation type="journal article" date="2019" name="Int. J. Syst. Evol. Microbiol.">
        <title>The Global Catalogue of Microorganisms (GCM) 10K type strain sequencing project: providing services to taxonomists for standard genome sequencing and annotation.</title>
        <authorList>
            <consortium name="The Broad Institute Genomics Platform"/>
            <consortium name="The Broad Institute Genome Sequencing Center for Infectious Disease"/>
            <person name="Wu L."/>
            <person name="Ma J."/>
        </authorList>
    </citation>
    <scope>NUCLEOTIDE SEQUENCE [LARGE SCALE GENOMIC DNA]</scope>
    <source>
        <strain evidence="3">JCM 14234</strain>
    </source>
</reference>
<dbReference type="RefSeq" id="WP_290713998.1">
    <property type="nucleotide sequence ID" value="NZ_BAAAVS010000022.1"/>
</dbReference>
<feature type="chain" id="PRO_5045120379" evidence="1">
    <location>
        <begin position="23"/>
        <end position="127"/>
    </location>
</feature>
<keyword evidence="1" id="KW-0732">Signal</keyword>
<evidence type="ECO:0000313" key="2">
    <source>
        <dbReference type="EMBL" id="GAA3035646.1"/>
    </source>
</evidence>
<organism evidence="2 3">
    <name type="scientific">Gordonia defluvii</name>
    <dbReference type="NCBI Taxonomy" id="283718"/>
    <lineage>
        <taxon>Bacteria</taxon>
        <taxon>Bacillati</taxon>
        <taxon>Actinomycetota</taxon>
        <taxon>Actinomycetes</taxon>
        <taxon>Mycobacteriales</taxon>
        <taxon>Gordoniaceae</taxon>
        <taxon>Gordonia</taxon>
    </lineage>
</organism>
<gene>
    <name evidence="2" type="ORF">GCM10010528_15520</name>
</gene>
<dbReference type="Proteomes" id="UP001501035">
    <property type="component" value="Unassembled WGS sequence"/>
</dbReference>
<evidence type="ECO:0000313" key="3">
    <source>
        <dbReference type="Proteomes" id="UP001501035"/>
    </source>
</evidence>
<dbReference type="EMBL" id="BAAAVS010000022">
    <property type="protein sequence ID" value="GAA3035646.1"/>
    <property type="molecule type" value="Genomic_DNA"/>
</dbReference>
<feature type="signal peptide" evidence="1">
    <location>
        <begin position="1"/>
        <end position="22"/>
    </location>
</feature>
<proteinExistence type="predicted"/>
<name>A0ABP6LCJ3_9ACTN</name>
<evidence type="ECO:0000256" key="1">
    <source>
        <dbReference type="SAM" id="SignalP"/>
    </source>
</evidence>
<comment type="caution">
    <text evidence="2">The sequence shown here is derived from an EMBL/GenBank/DDBJ whole genome shotgun (WGS) entry which is preliminary data.</text>
</comment>
<sequence>MPLLRFGCAAALTLALTGPASTVPFAAAAPRVDYTLRVCASDTTPTNATITYGVGVGESVAEQGRTSRWLGAGCWERTVAAYTYDGAAVAATATNPQAYIGCAVWANGRRIAKHYAYGRCSTSARAG</sequence>